<dbReference type="AlphaFoldDB" id="A0A7V4U125"/>
<feature type="domain" description="Peptidoglycan hydrolase PcsB coiled-coil" evidence="4">
    <location>
        <begin position="106"/>
        <end position="170"/>
    </location>
</feature>
<dbReference type="SUPFAM" id="SSF51261">
    <property type="entry name" value="Duplicated hybrid motif"/>
    <property type="match status" value="1"/>
</dbReference>
<feature type="coiled-coil region" evidence="2">
    <location>
        <begin position="214"/>
        <end position="248"/>
    </location>
</feature>
<proteinExistence type="predicted"/>
<name>A0A7V4U125_CALAY</name>
<dbReference type="CDD" id="cd12797">
    <property type="entry name" value="M23_peptidase"/>
    <property type="match status" value="1"/>
</dbReference>
<dbReference type="PANTHER" id="PTHR21666">
    <property type="entry name" value="PEPTIDASE-RELATED"/>
    <property type="match status" value="1"/>
</dbReference>
<feature type="domain" description="M23ase beta-sheet core" evidence="3">
    <location>
        <begin position="298"/>
        <end position="388"/>
    </location>
</feature>
<evidence type="ECO:0000259" key="3">
    <source>
        <dbReference type="Pfam" id="PF01551"/>
    </source>
</evidence>
<evidence type="ECO:0000259" key="4">
    <source>
        <dbReference type="Pfam" id="PF24568"/>
    </source>
</evidence>
<dbReference type="InterPro" id="IPR057309">
    <property type="entry name" value="PcsB_CC"/>
</dbReference>
<reference evidence="5" key="1">
    <citation type="journal article" date="2020" name="mSystems">
        <title>Genome- and Community-Level Interaction Insights into Carbon Utilization and Element Cycling Functions of Hydrothermarchaeota in Hydrothermal Sediment.</title>
        <authorList>
            <person name="Zhou Z."/>
            <person name="Liu Y."/>
            <person name="Xu W."/>
            <person name="Pan J."/>
            <person name="Luo Z.H."/>
            <person name="Li M."/>
        </authorList>
    </citation>
    <scope>NUCLEOTIDE SEQUENCE [LARGE SCALE GENOMIC DNA]</scope>
    <source>
        <strain evidence="5">HyVt-577</strain>
    </source>
</reference>
<evidence type="ECO:0000256" key="2">
    <source>
        <dbReference type="SAM" id="Coils"/>
    </source>
</evidence>
<feature type="coiled-coil region" evidence="2">
    <location>
        <begin position="21"/>
        <end position="55"/>
    </location>
</feature>
<dbReference type="Gene3D" id="2.70.70.10">
    <property type="entry name" value="Glucose Permease (Domain IIA)"/>
    <property type="match status" value="1"/>
</dbReference>
<dbReference type="Gene3D" id="6.10.250.3150">
    <property type="match status" value="1"/>
</dbReference>
<comment type="caution">
    <text evidence="5">The sequence shown here is derived from an EMBL/GenBank/DDBJ whole genome shotgun (WGS) entry which is preliminary data.</text>
</comment>
<organism evidence="5">
    <name type="scientific">Caldithrix abyssi</name>
    <dbReference type="NCBI Taxonomy" id="187145"/>
    <lineage>
        <taxon>Bacteria</taxon>
        <taxon>Pseudomonadati</taxon>
        <taxon>Calditrichota</taxon>
        <taxon>Calditrichia</taxon>
        <taxon>Calditrichales</taxon>
        <taxon>Calditrichaceae</taxon>
        <taxon>Caldithrix</taxon>
    </lineage>
</organism>
<dbReference type="InterPro" id="IPR016047">
    <property type="entry name" value="M23ase_b-sheet_dom"/>
</dbReference>
<keyword evidence="2" id="KW-0175">Coiled coil</keyword>
<evidence type="ECO:0000256" key="1">
    <source>
        <dbReference type="ARBA" id="ARBA00022729"/>
    </source>
</evidence>
<protein>
    <recommendedName>
        <fullName evidence="6">Peptidase M23 domain-containing protein</fullName>
    </recommendedName>
</protein>
<keyword evidence="1" id="KW-0732">Signal</keyword>
<gene>
    <name evidence="5" type="ORF">ENK44_10200</name>
</gene>
<feature type="coiled-coil region" evidence="2">
    <location>
        <begin position="151"/>
        <end position="181"/>
    </location>
</feature>
<evidence type="ECO:0008006" key="6">
    <source>
        <dbReference type="Google" id="ProtNLM"/>
    </source>
</evidence>
<dbReference type="Pfam" id="PF24568">
    <property type="entry name" value="CC_PcsB"/>
    <property type="match status" value="1"/>
</dbReference>
<dbReference type="Proteomes" id="UP000885779">
    <property type="component" value="Unassembled WGS sequence"/>
</dbReference>
<evidence type="ECO:0000313" key="5">
    <source>
        <dbReference type="EMBL" id="HGY56065.1"/>
    </source>
</evidence>
<dbReference type="GO" id="GO:0004222">
    <property type="term" value="F:metalloendopeptidase activity"/>
    <property type="evidence" value="ECO:0007669"/>
    <property type="project" value="TreeGrafter"/>
</dbReference>
<dbReference type="EMBL" id="DRQG01000095">
    <property type="protein sequence ID" value="HGY56065.1"/>
    <property type="molecule type" value="Genomic_DNA"/>
</dbReference>
<dbReference type="InterPro" id="IPR050570">
    <property type="entry name" value="Cell_wall_metabolism_enzyme"/>
</dbReference>
<dbReference type="PANTHER" id="PTHR21666:SF289">
    <property type="entry name" value="L-ALA--D-GLU ENDOPEPTIDASE"/>
    <property type="match status" value="1"/>
</dbReference>
<dbReference type="InterPro" id="IPR011055">
    <property type="entry name" value="Dup_hybrid_motif"/>
</dbReference>
<sequence length="393" mass="46605">MRFRRIILVFLFLLPLVLDAQSKYDKEISRNRTRLRQLQEEIEQIKEQISLSKERETGINEQIALLDKELALLAHSRGLLERESRLLAAKVKETNRLLEATQNRYERLKKLYAQRLVYSYKYGRVRYLELLLTADSFNQALIRYKYLRLLAEQDERILHRLEKKKQQIEKLKQQLSVSLDNKHRNLREKQIQQNRYVERMKERQAVLKKIRWTQATYRKQLSQKEREREKLNNIIRLLEKQRLEREQKPVEDIYARIKFKDFRKAKGQLPWPVKGKVISKYGKQRDPKSKTYIKNTDIEIRSALGTPVRSVFKGIVSVITYMPAYGNTVIIDHGKGYYTVYSHLDEIYVVKDEVVETGQVIATVGDSGSLTGAKLQFGIYGGNKTYNPEKWLR</sequence>
<accession>A0A7V4U125</accession>
<dbReference type="Pfam" id="PF01551">
    <property type="entry name" value="Peptidase_M23"/>
    <property type="match status" value="1"/>
</dbReference>